<geneLocation type="plasmid" evidence="4">
    <name>pF1947</name>
</geneLocation>
<protein>
    <recommendedName>
        <fullName evidence="2 3">Single-stranded DNA-binding protein</fullName>
        <shortName evidence="2">SSB</shortName>
    </recommendedName>
</protein>
<dbReference type="CDD" id="cd04496">
    <property type="entry name" value="SSB_OBF"/>
    <property type="match status" value="1"/>
</dbReference>
<dbReference type="InterPro" id="IPR011344">
    <property type="entry name" value="ssDNA-bd"/>
</dbReference>
<organism evidence="4">
    <name type="scientific">Haemophilus influenzae biotype aegyptius</name>
    <dbReference type="NCBI Taxonomy" id="725"/>
    <lineage>
        <taxon>Bacteria</taxon>
        <taxon>Pseudomonadati</taxon>
        <taxon>Pseudomonadota</taxon>
        <taxon>Gammaproteobacteria</taxon>
        <taxon>Pasteurellales</taxon>
        <taxon>Pasteurellaceae</taxon>
        <taxon>Haemophilus</taxon>
    </lineage>
</organism>
<name>Q4L0S7_HAEIF</name>
<dbReference type="AlphaFoldDB" id="Q4L0S7"/>
<dbReference type="GO" id="GO:0009295">
    <property type="term" value="C:nucleoid"/>
    <property type="evidence" value="ECO:0007669"/>
    <property type="project" value="TreeGrafter"/>
</dbReference>
<keyword evidence="1 2" id="KW-0238">DNA-binding</keyword>
<dbReference type="Pfam" id="PF00436">
    <property type="entry name" value="SSB"/>
    <property type="match status" value="1"/>
</dbReference>
<dbReference type="HAMAP" id="MF_00984">
    <property type="entry name" value="SSB"/>
    <property type="match status" value="1"/>
</dbReference>
<comment type="caution">
    <text evidence="2">Lacks conserved residue(s) required for the propagation of feature annotation.</text>
</comment>
<keyword evidence="4" id="KW-0614">Plasmid</keyword>
<dbReference type="PIRSF" id="PIRSF002070">
    <property type="entry name" value="SSB"/>
    <property type="match status" value="1"/>
</dbReference>
<proteinExistence type="inferred from homology"/>
<dbReference type="Gene3D" id="2.40.50.140">
    <property type="entry name" value="Nucleic acid-binding proteins"/>
    <property type="match status" value="1"/>
</dbReference>
<comment type="subunit">
    <text evidence="2">Homotetramer.</text>
</comment>
<dbReference type="InterPro" id="IPR000424">
    <property type="entry name" value="Primosome_PriB/ssb"/>
</dbReference>
<dbReference type="GO" id="GO:0003697">
    <property type="term" value="F:single-stranded DNA binding"/>
    <property type="evidence" value="ECO:0007669"/>
    <property type="project" value="UniProtKB-UniRule"/>
</dbReference>
<dbReference type="GO" id="GO:0006260">
    <property type="term" value="P:DNA replication"/>
    <property type="evidence" value="ECO:0007669"/>
    <property type="project" value="InterPro"/>
</dbReference>
<dbReference type="InterPro" id="IPR012340">
    <property type="entry name" value="NA-bd_OB-fold"/>
</dbReference>
<dbReference type="NCBIfam" id="TIGR00621">
    <property type="entry name" value="ssb"/>
    <property type="match status" value="1"/>
</dbReference>
<evidence type="ECO:0000313" key="4">
    <source>
        <dbReference type="EMBL" id="AAV40894.1"/>
    </source>
</evidence>
<dbReference type="SUPFAM" id="SSF50249">
    <property type="entry name" value="Nucleic acid-binding proteins"/>
    <property type="match status" value="1"/>
</dbReference>
<dbReference type="RefSeq" id="WP_011282366.1">
    <property type="nucleotide sequence ID" value="NC_007206.1"/>
</dbReference>
<dbReference type="PANTHER" id="PTHR10302:SF0">
    <property type="entry name" value="SINGLE-STRANDED DNA-BINDING PROTEIN, MITOCHONDRIAL"/>
    <property type="match status" value="1"/>
</dbReference>
<evidence type="ECO:0000256" key="3">
    <source>
        <dbReference type="PIRNR" id="PIRNR002070"/>
    </source>
</evidence>
<reference evidence="4" key="1">
    <citation type="submission" date="2004-06" db="EMBL/GenBank/DDBJ databases">
        <title>Haemophilus influenzae biogroup aegyptius pF1947 sequence.</title>
        <authorList>
            <person name="McGillivary G."/>
            <person name="Actis L.A."/>
        </authorList>
    </citation>
    <scope>NUCLEOTIDE SEQUENCE</scope>
    <source>
        <plasmid evidence="4">pF1947</plasmid>
    </source>
</reference>
<evidence type="ECO:0000256" key="2">
    <source>
        <dbReference type="HAMAP-Rule" id="MF_00984"/>
    </source>
</evidence>
<sequence length="141" mass="15836">MAYSNNLVILLGNVGNDPEIAEFSDGNLQASLSLATTLSYKPKDSEEWKESVDWHNIRAYGSAAKTIANYVRKGHKIEVVGVLKNNNYEKDGVKHYGYYVKVEKLILLEELKGKFEALEIKKIQENQAEQSAQSLDGDIPF</sequence>
<dbReference type="PANTHER" id="PTHR10302">
    <property type="entry name" value="SINGLE-STRANDED DNA-BINDING PROTEIN"/>
    <property type="match status" value="1"/>
</dbReference>
<dbReference type="EMBL" id="AY647243">
    <property type="protein sequence ID" value="AAV40894.1"/>
    <property type="molecule type" value="Genomic_DNA"/>
</dbReference>
<dbReference type="PROSITE" id="PS50935">
    <property type="entry name" value="SSB"/>
    <property type="match status" value="1"/>
</dbReference>
<accession>Q4L0S7</accession>
<evidence type="ECO:0000256" key="1">
    <source>
        <dbReference type="ARBA" id="ARBA00023125"/>
    </source>
</evidence>